<accession>A0A0E9TK84</accession>
<name>A0A0E9TK84_ANGAN</name>
<dbReference type="AlphaFoldDB" id="A0A0E9TK84"/>
<sequence>MNRGPKDSESKVTRKGEGG</sequence>
<reference evidence="1" key="1">
    <citation type="submission" date="2014-11" db="EMBL/GenBank/DDBJ databases">
        <authorList>
            <person name="Amaro Gonzalez C."/>
        </authorList>
    </citation>
    <scope>NUCLEOTIDE SEQUENCE</scope>
</reference>
<dbReference type="EMBL" id="GBXM01054571">
    <property type="protein sequence ID" value="JAH54006.1"/>
    <property type="molecule type" value="Transcribed_RNA"/>
</dbReference>
<reference evidence="1" key="2">
    <citation type="journal article" date="2015" name="Fish Shellfish Immunol.">
        <title>Early steps in the European eel (Anguilla anguilla)-Vibrio vulnificus interaction in the gills: Role of the RtxA13 toxin.</title>
        <authorList>
            <person name="Callol A."/>
            <person name="Pajuelo D."/>
            <person name="Ebbesson L."/>
            <person name="Teles M."/>
            <person name="MacKenzie S."/>
            <person name="Amaro C."/>
        </authorList>
    </citation>
    <scope>NUCLEOTIDE SEQUENCE</scope>
</reference>
<evidence type="ECO:0000313" key="1">
    <source>
        <dbReference type="EMBL" id="JAH54006.1"/>
    </source>
</evidence>
<protein>
    <submittedName>
        <fullName evidence="1">Uncharacterized protein</fullName>
    </submittedName>
</protein>
<organism evidence="1">
    <name type="scientific">Anguilla anguilla</name>
    <name type="common">European freshwater eel</name>
    <name type="synonym">Muraena anguilla</name>
    <dbReference type="NCBI Taxonomy" id="7936"/>
    <lineage>
        <taxon>Eukaryota</taxon>
        <taxon>Metazoa</taxon>
        <taxon>Chordata</taxon>
        <taxon>Craniata</taxon>
        <taxon>Vertebrata</taxon>
        <taxon>Euteleostomi</taxon>
        <taxon>Actinopterygii</taxon>
        <taxon>Neopterygii</taxon>
        <taxon>Teleostei</taxon>
        <taxon>Anguilliformes</taxon>
        <taxon>Anguillidae</taxon>
        <taxon>Anguilla</taxon>
    </lineage>
</organism>
<proteinExistence type="predicted"/>